<dbReference type="Proteomes" id="UP000798662">
    <property type="component" value="Chromosome 1"/>
</dbReference>
<dbReference type="EMBL" id="CM020618">
    <property type="protein sequence ID" value="KAK1862326.1"/>
    <property type="molecule type" value="Genomic_DNA"/>
</dbReference>
<evidence type="ECO:0000313" key="2">
    <source>
        <dbReference type="Proteomes" id="UP000798662"/>
    </source>
</evidence>
<evidence type="ECO:0000313" key="1">
    <source>
        <dbReference type="EMBL" id="KAK1862326.1"/>
    </source>
</evidence>
<proteinExistence type="predicted"/>
<name>A0ACC3BXX6_PYRYE</name>
<comment type="caution">
    <text evidence="1">The sequence shown here is derived from an EMBL/GenBank/DDBJ whole genome shotgun (WGS) entry which is preliminary data.</text>
</comment>
<accession>A0ACC3BXX6</accession>
<gene>
    <name evidence="1" type="ORF">I4F81_004900</name>
</gene>
<organism evidence="1 2">
    <name type="scientific">Pyropia yezoensis</name>
    <name type="common">Susabi-nori</name>
    <name type="synonym">Porphyra yezoensis</name>
    <dbReference type="NCBI Taxonomy" id="2788"/>
    <lineage>
        <taxon>Eukaryota</taxon>
        <taxon>Rhodophyta</taxon>
        <taxon>Bangiophyceae</taxon>
        <taxon>Bangiales</taxon>
        <taxon>Bangiaceae</taxon>
        <taxon>Pyropia</taxon>
    </lineage>
</organism>
<sequence length="592" mass="58265">MAPLSPRPLPAFALPPVVRGAAAPPLAARASSFVSSAVPAAAAAAAARARVADGPDAGVLVGGQRRCTLPGGAAPRRLAPRASAEAAADSPATVSVVVSAAVDAGVTPAILSAAAAAGAAVKDVHAAALGRHYSLAVELDVSDVDAGEVLSALAAAAVAVGATVVAADGATPGLPPPPGSPVSPAPFADAADGLSGEWLVSPPAPVASAATMAATTSYVVTLLAGPGGPLGTRFLAGLTELLASHGGMVRRVGQLARSPLQAMEVVVALSPPPPSVSINGDGVGDDAAAAAAASVADASAPAVVALRKALFRYCKSSDVDMALQADTVTRRAKRLVVMDMDSTLIRQEVIDELARHAGVYEAVRSITDAAMGGGMDFNESLRQRVALLAGTPAGPSFDAVMANLVYTDGAATLCSSLRQLGVRLAVISGGFATVAASVQRELGLHYHHANTLEVGSDGAFTGRTVGPVVNSQRKADLLVSIAEAEGIPLDQVVAIGDGANDLPMLSAAGLGIAFNAKPAVQDAAAYVLNQESLAAVLYLLGYSEGEQEELASRAPPQATLSAATASAAAAAAVAGGASSTDAAASVQVPTGP</sequence>
<reference evidence="1" key="1">
    <citation type="submission" date="2019-11" db="EMBL/GenBank/DDBJ databases">
        <title>Nori genome reveals adaptations in red seaweeds to the harsh intertidal environment.</title>
        <authorList>
            <person name="Wang D."/>
            <person name="Mao Y."/>
        </authorList>
    </citation>
    <scope>NUCLEOTIDE SEQUENCE</scope>
    <source>
        <tissue evidence="1">Gametophyte</tissue>
    </source>
</reference>
<keyword evidence="2" id="KW-1185">Reference proteome</keyword>
<protein>
    <submittedName>
        <fullName evidence="1">Uncharacterized protein</fullName>
    </submittedName>
</protein>